<dbReference type="PANTHER" id="PTHR37464">
    <property type="entry name" value="BLL2463 PROTEIN"/>
    <property type="match status" value="1"/>
</dbReference>
<dbReference type="NCBIfam" id="TIGR02226">
    <property type="entry name" value="two_anch"/>
    <property type="match status" value="1"/>
</dbReference>
<feature type="transmembrane region" description="Helical" evidence="1">
    <location>
        <begin position="61"/>
        <end position="79"/>
    </location>
</feature>
<dbReference type="InterPro" id="IPR029062">
    <property type="entry name" value="Class_I_gatase-like"/>
</dbReference>
<organism evidence="4 5">
    <name type="scientific">Mangrovicoccus algicola</name>
    <dbReference type="NCBI Taxonomy" id="2771008"/>
    <lineage>
        <taxon>Bacteria</taxon>
        <taxon>Pseudomonadati</taxon>
        <taxon>Pseudomonadota</taxon>
        <taxon>Alphaproteobacteria</taxon>
        <taxon>Rhodobacterales</taxon>
        <taxon>Paracoccaceae</taxon>
        <taxon>Mangrovicoccus</taxon>
    </lineage>
</organism>
<dbReference type="RefSeq" id="WP_193179110.1">
    <property type="nucleotide sequence ID" value="NZ_JACVXA010000004.1"/>
</dbReference>
<accession>A0A8J6YVP1</accession>
<name>A0A8J6YVP1_9RHOB</name>
<dbReference type="InterPro" id="IPR025297">
    <property type="entry name" value="DUF4159"/>
</dbReference>
<dbReference type="Proteomes" id="UP000609121">
    <property type="component" value="Unassembled WGS sequence"/>
</dbReference>
<sequence length="927" mass="97822">MLTLGPLGFTAPALLLALLALPLLWLVLRAVPPAPVRRRFPGVALLLGLDDRQSQTDRTPWWLLLLRLAAVALVILGFAGPVLNPAQGGGGGGPVLVLLDGTWADAGDWARRIDRAEAALTEAARDGRPAAVAVLSDPGAAAPAFQAAEAWLERLPALVPAPWEPDPEAVADWAGALPEGAFDTLWLSDGLARDGRDALLAALEDHGAVRVFEGPRPVLALRPARYEEGAIVLEAIRARAEGAQDVAVDVRGRDPAGTEQVLARAEGSFAPGAQQAEIRLSLPAELRNRVTRFEIAGLRSAGAVSLADDGLRRREIGLLSGQGDGEGFELLSPLHYLRQALAPDADLIESDLSDMLLANPDVLILADVARLSPAEETAIRDWVEAGGMLLRFAGPRLAASDVSRAEEDPLMPVRLREGGRSVGGAMSWGAPKTLMPFEAGSPFAGLAIPGEVAVTAQVLAQPDPDLAERTIAALQDGTPLVTRKPLGEGQVVLFHVTANAEWSSLPLSGLFMSMLERLSVAAGAERPAPEALAGTTWVPEDVLDGFGTASEAGTMAGVPGERLAAGRPAPDMPPGLYAGEDRRLALNVIGSDTVLVPAAWPDRIPVEGLEIRQETPLKGAVLMAALLLLLADLLASMALSGKLPRPRRSAGPAAAILLAGAVALAPPQARAQEAQADARAVAATSEVTLAYVRSSDPQVDEITRAGLAGLSDVLYARTSIEPADPTEIDIETDELSFFPLIYWAVTADQPLPSAEAYGRLNRYLRTGGMIVFDTRDADVAGFGGTTPEGRRLQEIAAGLDIPPLEPVPQDHVLTRAFYLLQDFPGRYAGREVWVEAAPPDASAVEGMPFRDLNDGVTPVVIGGNDWAGAWATDEARRPMLRVGSGLGGERQREVAYRFGVNLVMHVLTGNYKSDQVHVPALLDRLGN</sequence>
<dbReference type="Pfam" id="PF07584">
    <property type="entry name" value="BatA"/>
    <property type="match status" value="1"/>
</dbReference>
<dbReference type="SUPFAM" id="SSF52317">
    <property type="entry name" value="Class I glutamine amidotransferase-like"/>
    <property type="match status" value="1"/>
</dbReference>
<feature type="domain" description="DUF4159" evidence="3">
    <location>
        <begin position="688"/>
        <end position="907"/>
    </location>
</feature>
<dbReference type="Pfam" id="PF13709">
    <property type="entry name" value="DUF4159"/>
    <property type="match status" value="1"/>
</dbReference>
<protein>
    <submittedName>
        <fullName evidence="4">DUF4159 domain-containing protein</fullName>
    </submittedName>
</protein>
<feature type="transmembrane region" description="Helical" evidence="1">
    <location>
        <begin position="6"/>
        <end position="28"/>
    </location>
</feature>
<dbReference type="Gene3D" id="3.40.50.12140">
    <property type="entry name" value="Domain of unknown function DUF4159"/>
    <property type="match status" value="1"/>
</dbReference>
<dbReference type="EMBL" id="JACVXA010000004">
    <property type="protein sequence ID" value="MBE3636923.1"/>
    <property type="molecule type" value="Genomic_DNA"/>
</dbReference>
<keyword evidence="1" id="KW-0472">Membrane</keyword>
<feature type="domain" description="Aerotolerance regulator N-terminal" evidence="2">
    <location>
        <begin position="8"/>
        <end position="81"/>
    </location>
</feature>
<evidence type="ECO:0000256" key="1">
    <source>
        <dbReference type="SAM" id="Phobius"/>
    </source>
</evidence>
<evidence type="ECO:0000259" key="3">
    <source>
        <dbReference type="Pfam" id="PF13709"/>
    </source>
</evidence>
<reference evidence="4" key="1">
    <citation type="submission" date="2020-09" db="EMBL/GenBank/DDBJ databases">
        <title>A novel bacterium of genus Mangrovicoccus, isolated from South China Sea.</title>
        <authorList>
            <person name="Huang H."/>
            <person name="Mo K."/>
            <person name="Hu Y."/>
        </authorList>
    </citation>
    <scope>NUCLEOTIDE SEQUENCE</scope>
    <source>
        <strain evidence="4">HB182678</strain>
    </source>
</reference>
<proteinExistence type="predicted"/>
<keyword evidence="5" id="KW-1185">Reference proteome</keyword>
<dbReference type="PANTHER" id="PTHR37464:SF1">
    <property type="entry name" value="BLL2463 PROTEIN"/>
    <property type="match status" value="1"/>
</dbReference>
<keyword evidence="1" id="KW-1133">Transmembrane helix</keyword>
<comment type="caution">
    <text evidence="4">The sequence shown here is derived from an EMBL/GenBank/DDBJ whole genome shotgun (WGS) entry which is preliminary data.</text>
</comment>
<dbReference type="AlphaFoldDB" id="A0A8J6YVP1"/>
<gene>
    <name evidence="4" type="ORF">ICN82_01740</name>
</gene>
<evidence type="ECO:0000313" key="5">
    <source>
        <dbReference type="Proteomes" id="UP000609121"/>
    </source>
</evidence>
<dbReference type="CDD" id="cd03143">
    <property type="entry name" value="A4_beta-galactosidase_middle_domain"/>
    <property type="match status" value="1"/>
</dbReference>
<dbReference type="Gene3D" id="3.40.50.880">
    <property type="match status" value="1"/>
</dbReference>
<dbReference type="InterPro" id="IPR024163">
    <property type="entry name" value="Aerotolerance_reg_N"/>
</dbReference>
<dbReference type="InterPro" id="IPR011933">
    <property type="entry name" value="Double_TM_dom"/>
</dbReference>
<evidence type="ECO:0000259" key="2">
    <source>
        <dbReference type="Pfam" id="PF07584"/>
    </source>
</evidence>
<keyword evidence="1" id="KW-0812">Transmembrane</keyword>
<evidence type="ECO:0000313" key="4">
    <source>
        <dbReference type="EMBL" id="MBE3636923.1"/>
    </source>
</evidence>